<organism evidence="2 3">
    <name type="scientific">Fonsecaea erecta</name>
    <dbReference type="NCBI Taxonomy" id="1367422"/>
    <lineage>
        <taxon>Eukaryota</taxon>
        <taxon>Fungi</taxon>
        <taxon>Dikarya</taxon>
        <taxon>Ascomycota</taxon>
        <taxon>Pezizomycotina</taxon>
        <taxon>Eurotiomycetes</taxon>
        <taxon>Chaetothyriomycetidae</taxon>
        <taxon>Chaetothyriales</taxon>
        <taxon>Herpotrichiellaceae</taxon>
        <taxon>Fonsecaea</taxon>
    </lineage>
</organism>
<keyword evidence="3" id="KW-1185">Reference proteome</keyword>
<dbReference type="Pfam" id="PF06985">
    <property type="entry name" value="HET"/>
    <property type="match status" value="1"/>
</dbReference>
<dbReference type="Proteomes" id="UP000078343">
    <property type="component" value="Unassembled WGS sequence"/>
</dbReference>
<reference evidence="2 3" key="1">
    <citation type="submission" date="2016-04" db="EMBL/GenBank/DDBJ databases">
        <title>Draft genome of Fonsecaea erecta CBS 125763.</title>
        <authorList>
            <person name="Weiss V.A."/>
            <person name="Vicente V.A."/>
            <person name="Raittz R.T."/>
            <person name="Moreno L.F."/>
            <person name="De Souza E.M."/>
            <person name="Pedrosa F.O."/>
            <person name="Steffens M.B."/>
            <person name="Faoro H."/>
            <person name="Tadra-Sfeir M.Z."/>
            <person name="Najafzadeh M.J."/>
            <person name="Felipe M.S."/>
            <person name="Teixeira M."/>
            <person name="Sun J."/>
            <person name="Xi L."/>
            <person name="Gomes R."/>
            <person name="De Azevedo C.M."/>
            <person name="Salgado C.G."/>
            <person name="Da Silva M.B."/>
            <person name="Nascimento M.F."/>
            <person name="Queiroz-Telles F."/>
            <person name="Attili D.S."/>
            <person name="Gorbushina A."/>
        </authorList>
    </citation>
    <scope>NUCLEOTIDE SEQUENCE [LARGE SCALE GENOMIC DNA]</scope>
    <source>
        <strain evidence="2 3">CBS 125763</strain>
    </source>
</reference>
<comment type="caution">
    <text evidence="2">The sequence shown here is derived from an EMBL/GenBank/DDBJ whole genome shotgun (WGS) entry which is preliminary data.</text>
</comment>
<sequence length="660" mass="73627">MIWCKKKGTLKTKPKKRKKRLTAINPGCKLCNKLRPQGHTSISYNADSATTPKASLTLGINPHLLSASKCDYCKLLKQSLREFVGPEWSQISAPVCLDLVDGSPIILSVQESNGKTTACELYTPSDERPPWPALGHASRIPISSASEASFEFARNCIKDCLSNTNHTACRNPAPTIRPTRLIDVRGDDRHIKLVELNGKIARYITLSYCWGAGSAVTTTISNVQRMRQTIEWDTLPALFQDAINITRRLNVPYLWIDGLCIVQDDHEDWERESSKMSDIYEASYVTIAADWCEDNSHRCLTDRPKRLHLQHQTTPGKSYTVKVRKRSHHHEAPEEGLPFQVEGPLRSRAWALQETMLSPRILHYTETEIAFECRSTFRCECTPSPRRKATTPGLLPKLLSCPERPSKIFRAWQRVLAQFTLRKLTVPSDKLPAISGIAKKVQIATESAYLAGLWNDNLVEDLLWASAPHLESPHLARRLVEYRAPSFSWASVDTQIQPFVDREDPNVRLSPYITITQTSCTVFGANPLGAVTGGFIDVCGPVVEATLVAPERYKFEYYLVTRSGATTVGVAPDSLLVQDPIEDDAGLLRGMVRRGREGESYKPFKAPVWCLSVGGHSQGCISGLVLTGSARVPGDFERIGYFSCGNDWLVGAKTRKIRLV</sequence>
<feature type="domain" description="Heterokaryon incompatibility" evidence="1">
    <location>
        <begin position="203"/>
        <end position="354"/>
    </location>
</feature>
<dbReference type="OrthoDB" id="5125733at2759"/>
<gene>
    <name evidence="2" type="ORF">AYL99_06397</name>
</gene>
<dbReference type="PANTHER" id="PTHR33112:SF9">
    <property type="entry name" value="HETEROKARYON INCOMPATIBILITY DOMAIN-CONTAINING PROTEIN"/>
    <property type="match status" value="1"/>
</dbReference>
<dbReference type="InterPro" id="IPR010730">
    <property type="entry name" value="HET"/>
</dbReference>
<dbReference type="PANTHER" id="PTHR33112">
    <property type="entry name" value="DOMAIN PROTEIN, PUTATIVE-RELATED"/>
    <property type="match status" value="1"/>
</dbReference>
<dbReference type="STRING" id="1367422.A0A178ZH23"/>
<dbReference type="AlphaFoldDB" id="A0A178ZH23"/>
<accession>A0A178ZH23</accession>
<protein>
    <recommendedName>
        <fullName evidence="1">Heterokaryon incompatibility domain-containing protein</fullName>
    </recommendedName>
</protein>
<dbReference type="GeneID" id="30010565"/>
<evidence type="ECO:0000313" key="3">
    <source>
        <dbReference type="Proteomes" id="UP000078343"/>
    </source>
</evidence>
<evidence type="ECO:0000259" key="1">
    <source>
        <dbReference type="Pfam" id="PF06985"/>
    </source>
</evidence>
<dbReference type="RefSeq" id="XP_018692466.1">
    <property type="nucleotide sequence ID" value="XM_018837906.1"/>
</dbReference>
<proteinExistence type="predicted"/>
<dbReference type="EMBL" id="LVYI01000005">
    <property type="protein sequence ID" value="OAP59099.1"/>
    <property type="molecule type" value="Genomic_DNA"/>
</dbReference>
<evidence type="ECO:0000313" key="2">
    <source>
        <dbReference type="EMBL" id="OAP59099.1"/>
    </source>
</evidence>
<name>A0A178ZH23_9EURO</name>